<dbReference type="EMBL" id="PEDF01000042">
    <property type="protein sequence ID" value="RFZ44504.1"/>
    <property type="molecule type" value="Genomic_DNA"/>
</dbReference>
<organism evidence="1 2">
    <name type="scientific">Mycobacterium marinum</name>
    <dbReference type="NCBI Taxonomy" id="1781"/>
    <lineage>
        <taxon>Bacteria</taxon>
        <taxon>Bacillati</taxon>
        <taxon>Actinomycetota</taxon>
        <taxon>Actinomycetes</taxon>
        <taxon>Mycobacteriales</taxon>
        <taxon>Mycobacteriaceae</taxon>
        <taxon>Mycobacterium</taxon>
        <taxon>Mycobacterium ulcerans group</taxon>
    </lineage>
</organism>
<proteinExistence type="predicted"/>
<accession>A0A3E2MZ38</accession>
<dbReference type="AlphaFoldDB" id="A0A3E2MZ38"/>
<dbReference type="GO" id="GO:0016787">
    <property type="term" value="F:hydrolase activity"/>
    <property type="evidence" value="ECO:0007669"/>
    <property type="project" value="UniProtKB-KW"/>
</dbReference>
<evidence type="ECO:0000313" key="1">
    <source>
        <dbReference type="EMBL" id="RFZ44504.1"/>
    </source>
</evidence>
<protein>
    <submittedName>
        <fullName evidence="1">Bifunctional (P)ppGpp synthetase II/ guanosine-3',5'-bis pyrophosphate 3'-pyrophosphohydrolase</fullName>
    </submittedName>
</protein>
<reference evidence="1 2" key="1">
    <citation type="journal article" date="2018" name="Sci. Rep.">
        <title>Extensive genomic diversity among Mycobacterium marinum strains revealed by whole genome sequencing.</title>
        <authorList>
            <person name="Das S."/>
            <person name="Pettersson B.M."/>
            <person name="Behra P.R."/>
            <person name="Mallick A."/>
            <person name="Cheramie M."/>
            <person name="Ramesh M."/>
            <person name="Shirreff L."/>
            <person name="DuCote T."/>
            <person name="Dasgupta S."/>
            <person name="Ennis D.G."/>
            <person name="Kirsebom L.A."/>
        </authorList>
    </citation>
    <scope>NUCLEOTIDE SEQUENCE [LARGE SCALE GENOMIC DNA]</scope>
    <source>
        <strain evidence="1 2">Davis1</strain>
    </source>
</reference>
<sequence length="156" mass="16842">MDHIAIADSIAAAAHAGQLDKAGLPYLGHVRRVAAYVDPANAEAAVAALLHDVIEDSGITAAQLAEQGIPASAIDAVERLTRRDHVPPDDYYRRIREHPIAREVKLADLADNTDPERMANLSDADRARLTSKYAHAYQALGADFGDGAERRARANR</sequence>
<evidence type="ECO:0000313" key="2">
    <source>
        <dbReference type="Proteomes" id="UP000257451"/>
    </source>
</evidence>
<comment type="caution">
    <text evidence="1">The sequence shown here is derived from an EMBL/GenBank/DDBJ whole genome shotgun (WGS) entry which is preliminary data.</text>
</comment>
<gene>
    <name evidence="1" type="ORF">DAVIS_01528</name>
</gene>
<dbReference type="SUPFAM" id="SSF109604">
    <property type="entry name" value="HD-domain/PDEase-like"/>
    <property type="match status" value="1"/>
</dbReference>
<name>A0A3E2MZ38_MYCMR</name>
<dbReference type="RefSeq" id="WP_117431855.1">
    <property type="nucleotide sequence ID" value="NZ_PEDF01000042.1"/>
</dbReference>
<dbReference type="Proteomes" id="UP000257451">
    <property type="component" value="Unassembled WGS sequence"/>
</dbReference>
<dbReference type="Gene3D" id="1.10.3210.10">
    <property type="entry name" value="Hypothetical protein af1432"/>
    <property type="match status" value="1"/>
</dbReference>
<keyword evidence="1" id="KW-0378">Hydrolase</keyword>